<gene>
    <name evidence="3" type="primary">dnaI</name>
    <name evidence="3" type="ORF">LCY76_15655</name>
</gene>
<dbReference type="Pfam" id="PF00308">
    <property type="entry name" value="Bac_DnaA"/>
    <property type="match status" value="1"/>
</dbReference>
<name>A0A9X2BHY6_9BACL</name>
<dbReference type="Gene3D" id="3.40.50.300">
    <property type="entry name" value="P-loop containing nucleotide triphosphate hydrolases"/>
    <property type="match status" value="1"/>
</dbReference>
<dbReference type="PANTHER" id="PTHR30050:SF8">
    <property type="entry name" value="PRIMOSOMAL PROTEIN DNAI"/>
    <property type="match status" value="1"/>
</dbReference>
<dbReference type="GO" id="GO:0005524">
    <property type="term" value="F:ATP binding"/>
    <property type="evidence" value="ECO:0007669"/>
    <property type="project" value="InterPro"/>
</dbReference>
<accession>A0A9X2BHY6</accession>
<reference evidence="3" key="1">
    <citation type="submission" date="2021-09" db="EMBL/GenBank/DDBJ databases">
        <title>Genome analysis of Fictibacillus sp. KIGAM418 isolated from marine sediment.</title>
        <authorList>
            <person name="Seo M.-J."/>
            <person name="Cho E.-S."/>
            <person name="Hwang C.Y."/>
        </authorList>
    </citation>
    <scope>NUCLEOTIDE SEQUENCE</scope>
    <source>
        <strain evidence="3">KIGAM418</strain>
    </source>
</reference>
<dbReference type="NCBIfam" id="NF006505">
    <property type="entry name" value="PRK08939.1"/>
    <property type="match status" value="1"/>
</dbReference>
<comment type="caution">
    <text evidence="3">The sequence shown here is derived from an EMBL/GenBank/DDBJ whole genome shotgun (WGS) entry which is preliminary data.</text>
</comment>
<dbReference type="GO" id="GO:0006260">
    <property type="term" value="P:DNA replication"/>
    <property type="evidence" value="ECO:0007669"/>
    <property type="project" value="TreeGrafter"/>
</dbReference>
<dbReference type="PANTHER" id="PTHR30050">
    <property type="entry name" value="CHROMOSOMAL REPLICATION INITIATOR PROTEIN DNAA"/>
    <property type="match status" value="1"/>
</dbReference>
<organism evidence="3 4">
    <name type="scientific">Fictibacillus marinisediminis</name>
    <dbReference type="NCBI Taxonomy" id="2878389"/>
    <lineage>
        <taxon>Bacteria</taxon>
        <taxon>Bacillati</taxon>
        <taxon>Bacillota</taxon>
        <taxon>Bacilli</taxon>
        <taxon>Bacillales</taxon>
        <taxon>Fictibacillaceae</taxon>
        <taxon>Fictibacillus</taxon>
    </lineage>
</organism>
<sequence length="312" mass="35734">MESIMDAVKKMEGYGQLKKEYDRIKQHVLTDPYVISFLEQNPDLNQSSIEKGLTKLYEYSKEKNHCSNCPGLNLCPNLMQGYQPELAADRNAIEIYYEKCSLKKQDEKQKSMSALIRSYFIPKDILQASFDRLHSIDQDRREAIGAAWDFVKAASSGEGAKGIYFYGKFGVGKTYLLGAIANALAERQIPSLLVHTPEFLREMKSSLSDGSFNEKMELLKTVPVLMLDDLGAENMTNWVRDEIIGVILQYRMMERLPTLYSSNYDFTLLEEHFSYSQKGGLEQAKAKRIMERIRHLAVPIFIGGDKNFRTFQ</sequence>
<dbReference type="CDD" id="cd00009">
    <property type="entry name" value="AAA"/>
    <property type="match status" value="1"/>
</dbReference>
<protein>
    <submittedName>
        <fullName evidence="3">Primosomal protein DnaI</fullName>
    </submittedName>
</protein>
<dbReference type="Proteomes" id="UP001139011">
    <property type="component" value="Unassembled WGS sequence"/>
</dbReference>
<dbReference type="AlphaFoldDB" id="A0A9X2BHY6"/>
<feature type="domain" description="Primosomal DnaI N-terminal" evidence="2">
    <location>
        <begin position="1"/>
        <end position="97"/>
    </location>
</feature>
<evidence type="ECO:0000259" key="1">
    <source>
        <dbReference type="Pfam" id="PF00308"/>
    </source>
</evidence>
<dbReference type="InterPro" id="IPR009928">
    <property type="entry name" value="DnaI_N"/>
</dbReference>
<keyword evidence="4" id="KW-1185">Reference proteome</keyword>
<feature type="domain" description="Chromosomal replication initiator protein DnaA ATPAse" evidence="1">
    <location>
        <begin position="142"/>
        <end position="232"/>
    </location>
</feature>
<dbReference type="EMBL" id="JAIWJX010000002">
    <property type="protein sequence ID" value="MCK6258013.1"/>
    <property type="molecule type" value="Genomic_DNA"/>
</dbReference>
<dbReference type="SUPFAM" id="SSF52540">
    <property type="entry name" value="P-loop containing nucleoside triphosphate hydrolases"/>
    <property type="match status" value="1"/>
</dbReference>
<dbReference type="Pfam" id="PF07319">
    <property type="entry name" value="DnaI_N"/>
    <property type="match status" value="1"/>
</dbReference>
<dbReference type="RefSeq" id="WP_248253375.1">
    <property type="nucleotide sequence ID" value="NZ_JAIWJX010000002.1"/>
</dbReference>
<evidence type="ECO:0000313" key="3">
    <source>
        <dbReference type="EMBL" id="MCK6258013.1"/>
    </source>
</evidence>
<evidence type="ECO:0000313" key="4">
    <source>
        <dbReference type="Proteomes" id="UP001139011"/>
    </source>
</evidence>
<proteinExistence type="predicted"/>
<dbReference type="InterPro" id="IPR013317">
    <property type="entry name" value="DnaA_dom"/>
</dbReference>
<evidence type="ECO:0000259" key="2">
    <source>
        <dbReference type="Pfam" id="PF07319"/>
    </source>
</evidence>
<dbReference type="InterPro" id="IPR027417">
    <property type="entry name" value="P-loop_NTPase"/>
</dbReference>